<comment type="caution">
    <text evidence="3">The sequence shown here is derived from an EMBL/GenBank/DDBJ whole genome shotgun (WGS) entry which is preliminary data.</text>
</comment>
<dbReference type="AlphaFoldDB" id="D3BAJ9"/>
<proteinExistence type="predicted"/>
<feature type="region of interest" description="Disordered" evidence="1">
    <location>
        <begin position="264"/>
        <end position="286"/>
    </location>
</feature>
<feature type="region of interest" description="Disordered" evidence="1">
    <location>
        <begin position="143"/>
        <end position="223"/>
    </location>
</feature>
<dbReference type="InParanoid" id="D3BAJ9"/>
<dbReference type="RefSeq" id="XP_020433703.1">
    <property type="nucleotide sequence ID" value="XM_020576454.1"/>
</dbReference>
<sequence>MECKGEYFCRDFKGDSTDYHKKADYHQPIIDQKLYINSSYNSNNNSSSSNSADNNQLQYSWGPLGGFYFILTGMICSFITLMVSIVLYQVHKIENDEYLPLRRTNMDMNNFINGNGVAIKVSKDSLSMAEQMVGSIQEKEYDSWLGKRDRDDDDDDNNNQDGGGGDDDDVFYSQSSQNEQQGEEDDDNQEGDKDIRNERAPREEYKKNKFDAKSQTAFTTGKGHRIRISMEKLNNADRLINNIKEDDIDLDAFRDDLVLLEQPLTKNTKEEDEEQQQNNNNNNNKV</sequence>
<reference evidence="3 4" key="1">
    <citation type="journal article" date="2011" name="Genome Res.">
        <title>Phylogeny-wide analysis of social amoeba genomes highlights ancient origins for complex intercellular communication.</title>
        <authorList>
            <person name="Heidel A.J."/>
            <person name="Lawal H.M."/>
            <person name="Felder M."/>
            <person name="Schilde C."/>
            <person name="Helps N.R."/>
            <person name="Tunggal B."/>
            <person name="Rivero F."/>
            <person name="John U."/>
            <person name="Schleicher M."/>
            <person name="Eichinger L."/>
            <person name="Platzer M."/>
            <person name="Noegel A.A."/>
            <person name="Schaap P."/>
            <person name="Gloeckner G."/>
        </authorList>
    </citation>
    <scope>NUCLEOTIDE SEQUENCE [LARGE SCALE GENOMIC DNA]</scope>
    <source>
        <strain evidence="4">ATCC 26659 / Pp 5 / PN500</strain>
    </source>
</reference>
<gene>
    <name evidence="3" type="ORF">PPL_05577</name>
</gene>
<dbReference type="Proteomes" id="UP000001396">
    <property type="component" value="Unassembled WGS sequence"/>
</dbReference>
<keyword evidence="4" id="KW-1185">Reference proteome</keyword>
<keyword evidence="2" id="KW-0472">Membrane</keyword>
<dbReference type="GeneID" id="31361061"/>
<accession>D3BAJ9</accession>
<keyword evidence="2" id="KW-0812">Transmembrane</keyword>
<feature type="transmembrane region" description="Helical" evidence="2">
    <location>
        <begin position="67"/>
        <end position="88"/>
    </location>
</feature>
<evidence type="ECO:0000256" key="2">
    <source>
        <dbReference type="SAM" id="Phobius"/>
    </source>
</evidence>
<dbReference type="EMBL" id="ADBJ01000025">
    <property type="protein sequence ID" value="EFA81586.1"/>
    <property type="molecule type" value="Genomic_DNA"/>
</dbReference>
<evidence type="ECO:0000313" key="4">
    <source>
        <dbReference type="Proteomes" id="UP000001396"/>
    </source>
</evidence>
<name>D3BAJ9_HETP5</name>
<organism evidence="3 4">
    <name type="scientific">Heterostelium pallidum (strain ATCC 26659 / Pp 5 / PN500)</name>
    <name type="common">Cellular slime mold</name>
    <name type="synonym">Polysphondylium pallidum</name>
    <dbReference type="NCBI Taxonomy" id="670386"/>
    <lineage>
        <taxon>Eukaryota</taxon>
        <taxon>Amoebozoa</taxon>
        <taxon>Evosea</taxon>
        <taxon>Eumycetozoa</taxon>
        <taxon>Dictyostelia</taxon>
        <taxon>Acytosteliales</taxon>
        <taxon>Acytosteliaceae</taxon>
        <taxon>Heterostelium</taxon>
    </lineage>
</organism>
<keyword evidence="2" id="KW-1133">Transmembrane helix</keyword>
<feature type="compositionally biased region" description="Acidic residues" evidence="1">
    <location>
        <begin position="151"/>
        <end position="170"/>
    </location>
</feature>
<evidence type="ECO:0000313" key="3">
    <source>
        <dbReference type="EMBL" id="EFA81586.1"/>
    </source>
</evidence>
<feature type="compositionally biased region" description="Basic and acidic residues" evidence="1">
    <location>
        <begin position="190"/>
        <end position="212"/>
    </location>
</feature>
<evidence type="ECO:0000256" key="1">
    <source>
        <dbReference type="SAM" id="MobiDB-lite"/>
    </source>
</evidence>
<protein>
    <submittedName>
        <fullName evidence="3">Uncharacterized protein</fullName>
    </submittedName>
</protein>
<feature type="compositionally biased region" description="Low complexity" evidence="1">
    <location>
        <begin position="276"/>
        <end position="286"/>
    </location>
</feature>